<dbReference type="Gene3D" id="3.40.50.300">
    <property type="entry name" value="P-loop containing nucleotide triphosphate hydrolases"/>
    <property type="match status" value="2"/>
</dbReference>
<protein>
    <submittedName>
        <fullName evidence="9">Uncharacterized protein</fullName>
    </submittedName>
</protein>
<name>A0AA38XEX5_9EURO</name>
<dbReference type="GO" id="GO:0043139">
    <property type="term" value="F:5'-3' DNA helicase activity"/>
    <property type="evidence" value="ECO:0007669"/>
    <property type="project" value="TreeGrafter"/>
</dbReference>
<dbReference type="SUPFAM" id="SSF52540">
    <property type="entry name" value="P-loop containing nucleoside triphosphate hydrolases"/>
    <property type="match status" value="1"/>
</dbReference>
<comment type="caution">
    <text evidence="9">The sequence shown here is derived from an EMBL/GenBank/DDBJ whole genome shotgun (WGS) entry which is preliminary data.</text>
</comment>
<evidence type="ECO:0000259" key="7">
    <source>
        <dbReference type="Pfam" id="PF13086"/>
    </source>
</evidence>
<keyword evidence="10" id="KW-1185">Reference proteome</keyword>
<organism evidence="9 10">
    <name type="scientific">Cladophialophora chaetospira</name>
    <dbReference type="NCBI Taxonomy" id="386627"/>
    <lineage>
        <taxon>Eukaryota</taxon>
        <taxon>Fungi</taxon>
        <taxon>Dikarya</taxon>
        <taxon>Ascomycota</taxon>
        <taxon>Pezizomycotina</taxon>
        <taxon>Eurotiomycetes</taxon>
        <taxon>Chaetothyriomycetidae</taxon>
        <taxon>Chaetothyriales</taxon>
        <taxon>Herpotrichiellaceae</taxon>
        <taxon>Cladophialophora</taxon>
    </lineage>
</organism>
<dbReference type="Proteomes" id="UP001172673">
    <property type="component" value="Unassembled WGS sequence"/>
</dbReference>
<dbReference type="Pfam" id="PF13087">
    <property type="entry name" value="AAA_12"/>
    <property type="match status" value="1"/>
</dbReference>
<dbReference type="PANTHER" id="PTHR43788:SF8">
    <property type="entry name" value="DNA-BINDING PROTEIN SMUBP-2"/>
    <property type="match status" value="1"/>
</dbReference>
<evidence type="ECO:0000256" key="4">
    <source>
        <dbReference type="ARBA" id="ARBA00022806"/>
    </source>
</evidence>
<evidence type="ECO:0000256" key="2">
    <source>
        <dbReference type="ARBA" id="ARBA00022741"/>
    </source>
</evidence>
<dbReference type="GO" id="GO:0005524">
    <property type="term" value="F:ATP binding"/>
    <property type="evidence" value="ECO:0007669"/>
    <property type="project" value="UniProtKB-KW"/>
</dbReference>
<evidence type="ECO:0000313" key="10">
    <source>
        <dbReference type="Proteomes" id="UP001172673"/>
    </source>
</evidence>
<feature type="region of interest" description="Disordered" evidence="6">
    <location>
        <begin position="55"/>
        <end position="78"/>
    </location>
</feature>
<proteinExistence type="inferred from homology"/>
<dbReference type="InterPro" id="IPR050534">
    <property type="entry name" value="Coronavir_polyprotein_1ab"/>
</dbReference>
<gene>
    <name evidence="9" type="ORF">H2200_003714</name>
</gene>
<reference evidence="9" key="1">
    <citation type="submission" date="2022-10" db="EMBL/GenBank/DDBJ databases">
        <title>Culturing micro-colonial fungi from biological soil crusts in the Mojave desert and describing Neophaeococcomyces mojavensis, and introducing the new genera and species Taxawa tesnikishii.</title>
        <authorList>
            <person name="Kurbessoian T."/>
            <person name="Stajich J.E."/>
        </authorList>
    </citation>
    <scope>NUCLEOTIDE SEQUENCE</scope>
    <source>
        <strain evidence="9">TK_41</strain>
    </source>
</reference>
<dbReference type="InterPro" id="IPR041677">
    <property type="entry name" value="DNA2/NAM7_AAA_11"/>
</dbReference>
<keyword evidence="4" id="KW-0347">Helicase</keyword>
<feature type="compositionally biased region" description="Acidic residues" evidence="6">
    <location>
        <begin position="55"/>
        <end position="65"/>
    </location>
</feature>
<evidence type="ECO:0000259" key="8">
    <source>
        <dbReference type="Pfam" id="PF13087"/>
    </source>
</evidence>
<dbReference type="InterPro" id="IPR041679">
    <property type="entry name" value="DNA2/NAM7-like_C"/>
</dbReference>
<feature type="domain" description="DNA2/NAM7 helicase-like C-terminal" evidence="8">
    <location>
        <begin position="517"/>
        <end position="719"/>
    </location>
</feature>
<dbReference type="GO" id="GO:0016787">
    <property type="term" value="F:hydrolase activity"/>
    <property type="evidence" value="ECO:0007669"/>
    <property type="project" value="UniProtKB-KW"/>
</dbReference>
<evidence type="ECO:0000256" key="5">
    <source>
        <dbReference type="ARBA" id="ARBA00022840"/>
    </source>
</evidence>
<dbReference type="InterPro" id="IPR027417">
    <property type="entry name" value="P-loop_NTPase"/>
</dbReference>
<dbReference type="InterPro" id="IPR047187">
    <property type="entry name" value="SF1_C_Upf1"/>
</dbReference>
<evidence type="ECO:0000256" key="6">
    <source>
        <dbReference type="SAM" id="MobiDB-lite"/>
    </source>
</evidence>
<keyword evidence="2" id="KW-0547">Nucleotide-binding</keyword>
<comment type="similarity">
    <text evidence="1">Belongs to the DNA2/NAM7 helicase family.</text>
</comment>
<evidence type="ECO:0000256" key="1">
    <source>
        <dbReference type="ARBA" id="ARBA00007913"/>
    </source>
</evidence>
<dbReference type="Pfam" id="PF13086">
    <property type="entry name" value="AAA_11"/>
    <property type="match status" value="1"/>
</dbReference>
<dbReference type="EMBL" id="JAPDRK010000005">
    <property type="protein sequence ID" value="KAJ9612117.1"/>
    <property type="molecule type" value="Genomic_DNA"/>
</dbReference>
<accession>A0AA38XEX5</accession>
<feature type="domain" description="DNA2/NAM7 helicase helicase" evidence="7">
    <location>
        <begin position="208"/>
        <end position="498"/>
    </location>
</feature>
<evidence type="ECO:0000313" key="9">
    <source>
        <dbReference type="EMBL" id="KAJ9612117.1"/>
    </source>
</evidence>
<dbReference type="CDD" id="cd18808">
    <property type="entry name" value="SF1_C_Upf1"/>
    <property type="match status" value="1"/>
</dbReference>
<dbReference type="PANTHER" id="PTHR43788">
    <property type="entry name" value="DNA2/NAM7 HELICASE FAMILY MEMBER"/>
    <property type="match status" value="1"/>
</dbReference>
<sequence>MALIQDKSGDIKNPKCVFEAPWKFLDNIDAGDKASAILSLDPRIDLLARNITADESDDSDEDEDLTEPRKRSRGPWDLQILHMPNCPPKAACATIERQWDNHHDRYRDGSIYPSSPFTFSGQDIRALKDAMLSLVKNATISATILPEDRHSIFVYVFQAMAKLRRGTEPHLQGDIENLLLGNRLDELAPVDIYASLSDRSLASEDRLELNESQKDGIRSGRHAPAGLILAQGPPGSGKTHFIIQAVSPFLRDTAKRHRVLLTAASNVSVDSMASDLQKQLQKFRAGRPSDLWQYIIRLHSIKTEKSILFRGAKQARERNLEANNNKSHKAGASNPQQALLGAEAASIFEQCQPERRYEGVKDERVRCIELSAGEVALQVAGLRPGSALSEPEKFESFVTLFLRISNGDKFKPEQWSEFEAALEELLTYTINSASAICATVAGAADSFFSQHYADAELLVVDEAARIPEYQMWPLLVFFPRAAGKILVGDRKQLPPTIKDDDRPDKTKRLINPAEKQLKVSFMERMQSLGFKTTLFNLQYRSVSKIADIYSAVCYDSKLGHGRPEVLDDSETAKMVIDHNRHIYRLAEPVVFYTVEGAEQGRNRKGSRFCEQYVLLVLRILQDLFEARFATPEKSCSIAVLTPYKEEKRLLVASLAKMGKTYSQARSVELLTVDSVQGLEFDIVIADPCVVMSPGFLNENRLNVMFSRARFALYVVGDSKAWSRMSKDDSKPLRRFHAHFSRYEKKFDASKKLTSEFFDENWLDEYEREPSY</sequence>
<evidence type="ECO:0000256" key="3">
    <source>
        <dbReference type="ARBA" id="ARBA00022801"/>
    </source>
</evidence>
<keyword evidence="3" id="KW-0378">Hydrolase</keyword>
<dbReference type="AlphaFoldDB" id="A0AA38XEX5"/>
<keyword evidence="5" id="KW-0067">ATP-binding</keyword>